<evidence type="ECO:0000313" key="2">
    <source>
        <dbReference type="EMBL" id="XBV27689.1"/>
    </source>
</evidence>
<organism evidence="2">
    <name type="scientific">Kribbella sp. HUAS MG21</name>
    <dbReference type="NCBI Taxonomy" id="3160966"/>
    <lineage>
        <taxon>Bacteria</taxon>
        <taxon>Bacillati</taxon>
        <taxon>Actinomycetota</taxon>
        <taxon>Actinomycetes</taxon>
        <taxon>Propionibacteriales</taxon>
        <taxon>Kribbellaceae</taxon>
        <taxon>Kribbella</taxon>
    </lineage>
</organism>
<keyword evidence="1" id="KW-0812">Transmembrane</keyword>
<reference evidence="2" key="1">
    <citation type="submission" date="2024-06" db="EMBL/GenBank/DDBJ databases">
        <title>Kribbella sp. strain HUAS MG21 genome sequences.</title>
        <authorList>
            <person name="Mo P."/>
        </authorList>
    </citation>
    <scope>NUCLEOTIDE SEQUENCE</scope>
    <source>
        <strain evidence="2">HUAS MG21</strain>
    </source>
</reference>
<protein>
    <submittedName>
        <fullName evidence="2">Uncharacterized protein</fullName>
    </submittedName>
</protein>
<dbReference type="RefSeq" id="WP_350280472.1">
    <property type="nucleotide sequence ID" value="NZ_CP158165.1"/>
</dbReference>
<dbReference type="EMBL" id="CP158165">
    <property type="protein sequence ID" value="XBV27689.1"/>
    <property type="molecule type" value="Genomic_DNA"/>
</dbReference>
<proteinExistence type="predicted"/>
<feature type="transmembrane region" description="Helical" evidence="1">
    <location>
        <begin position="67"/>
        <end position="86"/>
    </location>
</feature>
<dbReference type="AlphaFoldDB" id="A0AAU7TM55"/>
<evidence type="ECO:0000256" key="1">
    <source>
        <dbReference type="SAM" id="Phobius"/>
    </source>
</evidence>
<keyword evidence="1" id="KW-1133">Transmembrane helix</keyword>
<keyword evidence="1" id="KW-0472">Membrane</keyword>
<name>A0AAU7TM55_9ACTN</name>
<accession>A0AAU7TM55</accession>
<sequence length="90" mass="9542">MSIHSTNPETRNQHGNRLAATVMKPIQQSSDLMIQQQPGGSSRIKELRSHQGITIKWSLDSASRRRIGLPPLAAVGAVALLIAGVGSGSC</sequence>
<gene>
    <name evidence="2" type="ORF">ABN611_14965</name>
</gene>